<evidence type="ECO:0000256" key="2">
    <source>
        <dbReference type="ARBA" id="ARBA00023136"/>
    </source>
</evidence>
<comment type="caution">
    <text evidence="3">The sequence shown here is derived from an EMBL/GenBank/DDBJ whole genome shotgun (WGS) entry which is preliminary data.</text>
</comment>
<evidence type="ECO:0008006" key="5">
    <source>
        <dbReference type="Google" id="ProtNLM"/>
    </source>
</evidence>
<dbReference type="Proteomes" id="UP001596380">
    <property type="component" value="Unassembled WGS sequence"/>
</dbReference>
<keyword evidence="4" id="KW-1185">Reference proteome</keyword>
<evidence type="ECO:0000256" key="1">
    <source>
        <dbReference type="ARBA" id="ARBA00004370"/>
    </source>
</evidence>
<comment type="subcellular location">
    <subcellularLocation>
        <location evidence="1">Membrane</location>
    </subcellularLocation>
</comment>
<dbReference type="RefSeq" id="WP_175250032.1">
    <property type="nucleotide sequence ID" value="NZ_JBHSXE010000001.1"/>
</dbReference>
<reference evidence="4" key="1">
    <citation type="journal article" date="2019" name="Int. J. Syst. Evol. Microbiol.">
        <title>The Global Catalogue of Microorganisms (GCM) 10K type strain sequencing project: providing services to taxonomists for standard genome sequencing and annotation.</title>
        <authorList>
            <consortium name="The Broad Institute Genomics Platform"/>
            <consortium name="The Broad Institute Genome Sequencing Center for Infectious Disease"/>
            <person name="Wu L."/>
            <person name="Ma J."/>
        </authorList>
    </citation>
    <scope>NUCLEOTIDE SEQUENCE [LARGE SCALE GENOMIC DNA]</scope>
    <source>
        <strain evidence="4">JCM 3369</strain>
    </source>
</reference>
<accession>A0ABW2CG99</accession>
<protein>
    <recommendedName>
        <fullName evidence="5">Mce-associated membrane protein</fullName>
    </recommendedName>
</protein>
<dbReference type="PANTHER" id="PTHR37042:SF4">
    <property type="entry name" value="OUTER MEMBRANE PROTEIN RV1973"/>
    <property type="match status" value="1"/>
</dbReference>
<sequence length="189" mass="20445">MAALDSRKALDALNATRWRRNVRSPVALGTAAAVLAAGGVYAYREARQLRDDPSARNTALTDSARTSEVKGEVADMVGKVFSYNFTDGARTDRAARTHLTGAAVRQYESLFGKVRTDAPKARTVLTTKVTDSAVTLLRGDRARLLVFADQRTTRLSDGKGSSAAAMLAVDAVRRDGHWRITSLDTFTGR</sequence>
<organism evidence="3 4">
    <name type="scientific">Actinomadura yumaensis</name>
    <dbReference type="NCBI Taxonomy" id="111807"/>
    <lineage>
        <taxon>Bacteria</taxon>
        <taxon>Bacillati</taxon>
        <taxon>Actinomycetota</taxon>
        <taxon>Actinomycetes</taxon>
        <taxon>Streptosporangiales</taxon>
        <taxon>Thermomonosporaceae</taxon>
        <taxon>Actinomadura</taxon>
    </lineage>
</organism>
<keyword evidence="2" id="KW-0472">Membrane</keyword>
<evidence type="ECO:0000313" key="4">
    <source>
        <dbReference type="Proteomes" id="UP001596380"/>
    </source>
</evidence>
<dbReference type="EMBL" id="JBHSXS010000005">
    <property type="protein sequence ID" value="MFC6880597.1"/>
    <property type="molecule type" value="Genomic_DNA"/>
</dbReference>
<proteinExistence type="predicted"/>
<gene>
    <name evidence="3" type="ORF">ACFQKB_12575</name>
</gene>
<evidence type="ECO:0000313" key="3">
    <source>
        <dbReference type="EMBL" id="MFC6880597.1"/>
    </source>
</evidence>
<name>A0ABW2CG99_9ACTN</name>
<dbReference type="PANTHER" id="PTHR37042">
    <property type="entry name" value="OUTER MEMBRANE PROTEIN RV1973"/>
    <property type="match status" value="1"/>
</dbReference>